<dbReference type="SUPFAM" id="SSF46785">
    <property type="entry name" value="Winged helix' DNA-binding domain"/>
    <property type="match status" value="1"/>
</dbReference>
<evidence type="ECO:0000259" key="4">
    <source>
        <dbReference type="Pfam" id="PF00891"/>
    </source>
</evidence>
<dbReference type="PIRSF" id="PIRSF005739">
    <property type="entry name" value="O-mtase"/>
    <property type="match status" value="1"/>
</dbReference>
<dbReference type="Pfam" id="PF00891">
    <property type="entry name" value="Methyltransf_2"/>
    <property type="match status" value="2"/>
</dbReference>
<dbReference type="Proteomes" id="UP001172457">
    <property type="component" value="Chromosome 1"/>
</dbReference>
<comment type="caution">
    <text evidence="5">The sequence shown here is derived from an EMBL/GenBank/DDBJ whole genome shotgun (WGS) entry which is preliminary data.</text>
</comment>
<feature type="domain" description="O-methyltransferase C-terminal" evidence="4">
    <location>
        <begin position="96"/>
        <end position="190"/>
    </location>
</feature>
<dbReference type="AlphaFoldDB" id="A0AA38U8B1"/>
<evidence type="ECO:0000256" key="2">
    <source>
        <dbReference type="ARBA" id="ARBA00022679"/>
    </source>
</evidence>
<dbReference type="InterPro" id="IPR036388">
    <property type="entry name" value="WH-like_DNA-bd_sf"/>
</dbReference>
<dbReference type="InterPro" id="IPR016461">
    <property type="entry name" value="COMT-like"/>
</dbReference>
<name>A0AA38U8B1_9ASTR</name>
<dbReference type="EMBL" id="JARYMX010000001">
    <property type="protein sequence ID" value="KAJ9567961.1"/>
    <property type="molecule type" value="Genomic_DNA"/>
</dbReference>
<dbReference type="GO" id="GO:0032259">
    <property type="term" value="P:methylation"/>
    <property type="evidence" value="ECO:0007669"/>
    <property type="project" value="UniProtKB-KW"/>
</dbReference>
<evidence type="ECO:0000256" key="1">
    <source>
        <dbReference type="ARBA" id="ARBA00022603"/>
    </source>
</evidence>
<dbReference type="Gene3D" id="3.40.50.150">
    <property type="entry name" value="Vaccinia Virus protein VP39"/>
    <property type="match status" value="2"/>
</dbReference>
<feature type="domain" description="O-methyltransferase C-terminal" evidence="4">
    <location>
        <begin position="194"/>
        <end position="297"/>
    </location>
</feature>
<accession>A0AA38U8B1</accession>
<keyword evidence="6" id="KW-1185">Reference proteome</keyword>
<gene>
    <name evidence="5" type="ORF">OSB04_003927</name>
</gene>
<dbReference type="PANTHER" id="PTHR11746">
    <property type="entry name" value="O-METHYLTRANSFERASE"/>
    <property type="match status" value="1"/>
</dbReference>
<organism evidence="5 6">
    <name type="scientific">Centaurea solstitialis</name>
    <name type="common">yellow star-thistle</name>
    <dbReference type="NCBI Taxonomy" id="347529"/>
    <lineage>
        <taxon>Eukaryota</taxon>
        <taxon>Viridiplantae</taxon>
        <taxon>Streptophyta</taxon>
        <taxon>Embryophyta</taxon>
        <taxon>Tracheophyta</taxon>
        <taxon>Spermatophyta</taxon>
        <taxon>Magnoliopsida</taxon>
        <taxon>eudicotyledons</taxon>
        <taxon>Gunneridae</taxon>
        <taxon>Pentapetalae</taxon>
        <taxon>asterids</taxon>
        <taxon>campanulids</taxon>
        <taxon>Asterales</taxon>
        <taxon>Asteraceae</taxon>
        <taxon>Carduoideae</taxon>
        <taxon>Cardueae</taxon>
        <taxon>Centaureinae</taxon>
        <taxon>Centaurea</taxon>
    </lineage>
</organism>
<evidence type="ECO:0000256" key="3">
    <source>
        <dbReference type="ARBA" id="ARBA00022691"/>
    </source>
</evidence>
<reference evidence="5" key="1">
    <citation type="submission" date="2023-03" db="EMBL/GenBank/DDBJ databases">
        <title>Chromosome-scale reference genome and RAD-based genetic map of yellow starthistle (Centaurea solstitialis) reveal putative structural variation and QTLs associated with invader traits.</title>
        <authorList>
            <person name="Reatini B."/>
            <person name="Cang F.A."/>
            <person name="Jiang Q."/>
            <person name="Mckibben M.T.W."/>
            <person name="Barker M.S."/>
            <person name="Rieseberg L.H."/>
            <person name="Dlugosch K.M."/>
        </authorList>
    </citation>
    <scope>NUCLEOTIDE SEQUENCE</scope>
    <source>
        <strain evidence="5">CAN-66</strain>
        <tissue evidence="5">Leaf</tissue>
    </source>
</reference>
<dbReference type="InterPro" id="IPR036390">
    <property type="entry name" value="WH_DNA-bd_sf"/>
</dbReference>
<keyword evidence="3" id="KW-0949">S-adenosyl-L-methionine</keyword>
<proteinExistence type="predicted"/>
<sequence>MSTKLTTDRRSCLLTYGMQLVTRSYPVVYEIASRLSISNQDAPRVMLDRMLRMLAAHSVVTCAPRDHESRPVRVHELAPVTKNFILNEDKLTIDPWHKLMESMHEGGTPFNKVHRAGGFKCITLDDKFNAIFNRAVVDASTFVVKKMLKCYNVSKSLTCVIDVGIGGLGITLNMIRSKHPIIKGNNLDVAYRHKLVESMHEGGTPFNKVPRAGGFEYIALDDKFNAIFNKAVVDASAFVVKEMLKCYNVFESLTCVIDVGRGGLGITLNMIRSKHLIIKGINLDMPYVIQHAPPYSNASSFFKDAIHLDAITMTQMPEGGAQCRRVSSLG</sequence>
<dbReference type="SUPFAM" id="SSF53335">
    <property type="entry name" value="S-adenosyl-L-methionine-dependent methyltransferases"/>
    <property type="match status" value="2"/>
</dbReference>
<evidence type="ECO:0000313" key="6">
    <source>
        <dbReference type="Proteomes" id="UP001172457"/>
    </source>
</evidence>
<dbReference type="GO" id="GO:0008171">
    <property type="term" value="F:O-methyltransferase activity"/>
    <property type="evidence" value="ECO:0007669"/>
    <property type="project" value="InterPro"/>
</dbReference>
<protein>
    <recommendedName>
        <fullName evidence="4">O-methyltransferase C-terminal domain-containing protein</fullName>
    </recommendedName>
</protein>
<evidence type="ECO:0000313" key="5">
    <source>
        <dbReference type="EMBL" id="KAJ9567961.1"/>
    </source>
</evidence>
<dbReference type="InterPro" id="IPR029063">
    <property type="entry name" value="SAM-dependent_MTases_sf"/>
</dbReference>
<dbReference type="InterPro" id="IPR001077">
    <property type="entry name" value="COMT_C"/>
</dbReference>
<keyword evidence="2" id="KW-0808">Transferase</keyword>
<keyword evidence="1" id="KW-0489">Methyltransferase</keyword>
<dbReference type="Gene3D" id="1.10.10.10">
    <property type="entry name" value="Winged helix-like DNA-binding domain superfamily/Winged helix DNA-binding domain"/>
    <property type="match status" value="2"/>
</dbReference>